<dbReference type="InterPro" id="IPR027417">
    <property type="entry name" value="P-loop_NTPase"/>
</dbReference>
<feature type="region of interest" description="Disordered" evidence="3">
    <location>
        <begin position="225"/>
        <end position="247"/>
    </location>
</feature>
<evidence type="ECO:0000256" key="3">
    <source>
        <dbReference type="SAM" id="MobiDB-lite"/>
    </source>
</evidence>
<organism evidence="5 6">
    <name type="scientific">Candidatus Litorirhabdus singularis</name>
    <dbReference type="NCBI Taxonomy" id="2518993"/>
    <lineage>
        <taxon>Bacteria</taxon>
        <taxon>Pseudomonadati</taxon>
        <taxon>Pseudomonadota</taxon>
        <taxon>Gammaproteobacteria</taxon>
        <taxon>Cellvibrionales</taxon>
        <taxon>Halieaceae</taxon>
        <taxon>Candidatus Litorirhabdus</taxon>
    </lineage>
</organism>
<feature type="domain" description="Sulfotransferase" evidence="4">
    <location>
        <begin position="104"/>
        <end position="278"/>
    </location>
</feature>
<accession>A0ABT3TH79</accession>
<reference evidence="5" key="1">
    <citation type="submission" date="2019-02" db="EMBL/GenBank/DDBJ databases">
        <authorList>
            <person name="Li S.-H."/>
        </authorList>
    </citation>
    <scope>NUCLEOTIDE SEQUENCE</scope>
    <source>
        <strain evidence="5">IMCC14734</strain>
    </source>
</reference>
<comment type="similarity">
    <text evidence="1">Belongs to the sulfotransferase 1 family.</text>
</comment>
<dbReference type="Gene3D" id="3.40.50.300">
    <property type="entry name" value="P-loop containing nucleotide triphosphate hydrolases"/>
    <property type="match status" value="1"/>
</dbReference>
<proteinExistence type="inferred from homology"/>
<dbReference type="SUPFAM" id="SSF52540">
    <property type="entry name" value="P-loop containing nucleoside triphosphate hydrolases"/>
    <property type="match status" value="1"/>
</dbReference>
<name>A0ABT3TH79_9GAMM</name>
<keyword evidence="2" id="KW-0808">Transferase</keyword>
<dbReference type="InterPro" id="IPR000863">
    <property type="entry name" value="Sulfotransferase_dom"/>
</dbReference>
<sequence length="286" mass="33601">MSLITNTSIKLERWFRGRREFAQLQACDSAVVSYGKAGRTWLRVMISRYCQLQYGIADDQMLEFDNFHRLNPAAPKIFFSHDNYLRSYTGNLQSKRDYYRKPTLLLARRPQDVAVSQYFQWRHRMRPRKKVINGYPPHGAELSILEFVLHQGQGLPNIIRYMNLWAQDIDNMDAFAMVRYEDLRASPEQHMARVVEFLGLEFKPEWISECVQFASLENLRAKEKTNHFKNSGSRMQAGDPDNPDSFKVRRAKVGGYRDYFSDEEVATLDQMVEEQLKSVFGYQNQQ</sequence>
<dbReference type="Pfam" id="PF00685">
    <property type="entry name" value="Sulfotransfer_1"/>
    <property type="match status" value="1"/>
</dbReference>
<dbReference type="RefSeq" id="WP_279245646.1">
    <property type="nucleotide sequence ID" value="NZ_SHNN01000002.1"/>
</dbReference>
<evidence type="ECO:0000313" key="6">
    <source>
        <dbReference type="Proteomes" id="UP001143362"/>
    </source>
</evidence>
<dbReference type="PANTHER" id="PTHR11783">
    <property type="entry name" value="SULFOTRANSFERASE SULT"/>
    <property type="match status" value="1"/>
</dbReference>
<dbReference type="Proteomes" id="UP001143362">
    <property type="component" value="Unassembled WGS sequence"/>
</dbReference>
<evidence type="ECO:0000313" key="5">
    <source>
        <dbReference type="EMBL" id="MCX2981648.1"/>
    </source>
</evidence>
<evidence type="ECO:0000259" key="4">
    <source>
        <dbReference type="Pfam" id="PF00685"/>
    </source>
</evidence>
<comment type="caution">
    <text evidence="5">The sequence shown here is derived from an EMBL/GenBank/DDBJ whole genome shotgun (WGS) entry which is preliminary data.</text>
</comment>
<protein>
    <submittedName>
        <fullName evidence="5">Sulfotransferase</fullName>
    </submittedName>
</protein>
<dbReference type="EMBL" id="SHNN01000002">
    <property type="protein sequence ID" value="MCX2981648.1"/>
    <property type="molecule type" value="Genomic_DNA"/>
</dbReference>
<evidence type="ECO:0000256" key="2">
    <source>
        <dbReference type="ARBA" id="ARBA00022679"/>
    </source>
</evidence>
<evidence type="ECO:0000256" key="1">
    <source>
        <dbReference type="ARBA" id="ARBA00005771"/>
    </source>
</evidence>
<gene>
    <name evidence="5" type="ORF">EYC98_12320</name>
</gene>
<keyword evidence="6" id="KW-1185">Reference proteome</keyword>